<dbReference type="PROSITE" id="PS51135">
    <property type="entry name" value="CIDE_N"/>
    <property type="match status" value="1"/>
</dbReference>
<dbReference type="EMBL" id="JAAWVN010000280">
    <property type="protein sequence ID" value="MBN3288978.1"/>
    <property type="molecule type" value="Genomic_DNA"/>
</dbReference>
<dbReference type="PANTHER" id="PTHR12306">
    <property type="entry name" value="CELL DEATH ACTIVATOR CIDE"/>
    <property type="match status" value="1"/>
</dbReference>
<evidence type="ECO:0000313" key="4">
    <source>
        <dbReference type="EMBL" id="MBN3288978.1"/>
    </source>
</evidence>
<evidence type="ECO:0000256" key="2">
    <source>
        <dbReference type="PROSITE-ProRule" id="PRU00447"/>
    </source>
</evidence>
<keyword evidence="1 2" id="KW-0053">Apoptosis</keyword>
<protein>
    <submittedName>
        <fullName evidence="4">CIDEB protein</fullName>
    </submittedName>
</protein>
<accession>A0ABS2YR70</accession>
<dbReference type="SUPFAM" id="SSF54277">
    <property type="entry name" value="CAD &amp; PB1 domains"/>
    <property type="match status" value="1"/>
</dbReference>
<reference evidence="4" key="1">
    <citation type="journal article" date="2021" name="Cell">
        <title>Tracing the genetic footprints of vertebrate landing in non-teleost ray-finned fishes.</title>
        <authorList>
            <person name="Bi X."/>
            <person name="Wang K."/>
            <person name="Yang L."/>
            <person name="Pan H."/>
            <person name="Jiang H."/>
            <person name="Wei Q."/>
            <person name="Fang M."/>
            <person name="Yu H."/>
            <person name="Zhu C."/>
            <person name="Cai Y."/>
            <person name="He Y."/>
            <person name="Gan X."/>
            <person name="Zeng H."/>
            <person name="Yu D."/>
            <person name="Zhu Y."/>
            <person name="Jiang H."/>
            <person name="Qiu Q."/>
            <person name="Yang H."/>
            <person name="Zhang Y.E."/>
            <person name="Wang W."/>
            <person name="Zhu M."/>
            <person name="He S."/>
            <person name="Zhang G."/>
        </authorList>
    </citation>
    <scope>NUCLEOTIDE SEQUENCE</scope>
    <source>
        <strain evidence="4">Bchr_001</strain>
    </source>
</reference>
<keyword evidence="5" id="KW-1185">Reference proteome</keyword>
<dbReference type="InterPro" id="IPR003508">
    <property type="entry name" value="CIDE-N_dom"/>
</dbReference>
<comment type="caution">
    <text evidence="4">The sequence shown here is derived from an EMBL/GenBank/DDBJ whole genome shotgun (WGS) entry which is preliminary data.</text>
</comment>
<evidence type="ECO:0000313" key="5">
    <source>
        <dbReference type="Proteomes" id="UP001166052"/>
    </source>
</evidence>
<dbReference type="Proteomes" id="UP001166052">
    <property type="component" value="Unassembled WGS sequence"/>
</dbReference>
<evidence type="ECO:0000256" key="1">
    <source>
        <dbReference type="ARBA" id="ARBA00022703"/>
    </source>
</evidence>
<feature type="non-terminal residue" evidence="4">
    <location>
        <position position="230"/>
    </location>
</feature>
<organism evidence="4 5">
    <name type="scientific">Polypterus senegalus</name>
    <name type="common">Senegal bichir</name>
    <dbReference type="NCBI Taxonomy" id="55291"/>
    <lineage>
        <taxon>Eukaryota</taxon>
        <taxon>Metazoa</taxon>
        <taxon>Chordata</taxon>
        <taxon>Craniata</taxon>
        <taxon>Vertebrata</taxon>
        <taxon>Euteleostomi</taxon>
        <taxon>Actinopterygii</taxon>
        <taxon>Polypteriformes</taxon>
        <taxon>Polypteridae</taxon>
        <taxon>Polypterus</taxon>
    </lineage>
</organism>
<dbReference type="Pfam" id="PF02017">
    <property type="entry name" value="CIDE-N"/>
    <property type="match status" value="1"/>
</dbReference>
<feature type="non-terminal residue" evidence="4">
    <location>
        <position position="1"/>
    </location>
</feature>
<dbReference type="Gene3D" id="3.10.20.10">
    <property type="match status" value="1"/>
</dbReference>
<proteinExistence type="predicted"/>
<gene>
    <name evidence="4" type="primary">Cideb</name>
    <name evidence="4" type="ORF">GTO92_0001818</name>
</gene>
<sequence length="230" mass="25378">MNSGLQSSGFFYKAEVRMAGDVAEMTSRSDLCLAPLLSDSSHFPLPLNVTLDFKPAWLTCCSVTVQSSQAATFLQVTKRRTKTQKGKDKRMEAAAGKDFTSRLSASSLIKSVSSVGTELTRRVWAPSPPPQRPFRVCNHDRTLKKGLMAGTLQELLEKVLLSEFACLNLSPPVHLVNCCQSVGRVIESFLWQLKQLKAISVVPVAVPPRVRRSGFEGAELWPRLPYSARV</sequence>
<feature type="domain" description="CIDE-N" evidence="3">
    <location>
        <begin position="130"/>
        <end position="230"/>
    </location>
</feature>
<dbReference type="PANTHER" id="PTHR12306:SF10">
    <property type="entry name" value="LIPID TRANSFERASE CIDEB"/>
    <property type="match status" value="1"/>
</dbReference>
<evidence type="ECO:0000259" key="3">
    <source>
        <dbReference type="PROSITE" id="PS51135"/>
    </source>
</evidence>
<name>A0ABS2YR70_POLSE</name>